<gene>
    <name evidence="2" type="ORF">NCTC10719_01577</name>
</gene>
<reference evidence="2 3" key="1">
    <citation type="submission" date="2018-06" db="EMBL/GenBank/DDBJ databases">
        <authorList>
            <consortium name="Pathogen Informatics"/>
            <person name="Doyle S."/>
        </authorList>
    </citation>
    <scope>NUCLEOTIDE SEQUENCE [LARGE SCALE GENOMIC DNA]</scope>
    <source>
        <strain evidence="2 3">NCTC10719</strain>
    </source>
</reference>
<name>A0A2X2Y799_CLOPF</name>
<dbReference type="EMBL" id="UAWG01000012">
    <property type="protein sequence ID" value="SQB60024.1"/>
    <property type="molecule type" value="Genomic_DNA"/>
</dbReference>
<dbReference type="AlphaFoldDB" id="A0A2X2Y799"/>
<dbReference type="RefSeq" id="WP_181481568.1">
    <property type="nucleotide sequence ID" value="NZ_CP028149.1"/>
</dbReference>
<feature type="compositionally biased region" description="Basic and acidic residues" evidence="1">
    <location>
        <begin position="32"/>
        <end position="46"/>
    </location>
</feature>
<protein>
    <submittedName>
        <fullName evidence="2">Uncharacterized protein</fullName>
    </submittedName>
</protein>
<feature type="region of interest" description="Disordered" evidence="1">
    <location>
        <begin position="27"/>
        <end position="46"/>
    </location>
</feature>
<evidence type="ECO:0000313" key="3">
    <source>
        <dbReference type="Proteomes" id="UP000249986"/>
    </source>
</evidence>
<evidence type="ECO:0000256" key="1">
    <source>
        <dbReference type="SAM" id="MobiDB-lite"/>
    </source>
</evidence>
<proteinExistence type="predicted"/>
<organism evidence="2 3">
    <name type="scientific">Clostridium perfringens</name>
    <dbReference type="NCBI Taxonomy" id="1502"/>
    <lineage>
        <taxon>Bacteria</taxon>
        <taxon>Bacillati</taxon>
        <taxon>Bacillota</taxon>
        <taxon>Clostridia</taxon>
        <taxon>Eubacteriales</taxon>
        <taxon>Clostridiaceae</taxon>
        <taxon>Clostridium</taxon>
    </lineage>
</organism>
<evidence type="ECO:0000313" key="2">
    <source>
        <dbReference type="EMBL" id="SQB60024.1"/>
    </source>
</evidence>
<dbReference type="Proteomes" id="UP000249986">
    <property type="component" value="Unassembled WGS sequence"/>
</dbReference>
<accession>A0A2X2Y799</accession>
<sequence>MNEKAREERNAYMRAWRKKNRERVRKYNSSYWERKSKSKREEEQAI</sequence>